<dbReference type="InterPro" id="IPR018632">
    <property type="entry name" value="AAA-associated_dom_C"/>
</dbReference>
<feature type="region of interest" description="Disordered" evidence="1">
    <location>
        <begin position="156"/>
        <end position="199"/>
    </location>
</feature>
<sequence>MPTTYPKCSPSELTGLLVLLDSHKGDEDVARLADDLDLEIDEILPSLDFAEALDFVQVTDGRSTLTDTGRRFLAGTIRERKAVVRDQLRRTTLFRTLMRALESAPEHRLTDSELLRLVEFTTAPSDEVVQNIVNWGRYAELFRYDADDHLVVAIRRTTPPRAPPTATGRPASPGLGSSTASGGTDRSPPRAQSTAFAVC</sequence>
<dbReference type="AlphaFoldDB" id="T0Z1P1"/>
<keyword evidence="2" id="KW-0067">ATP-binding</keyword>
<comment type="caution">
    <text evidence="2">The sequence shown here is derived from an EMBL/GenBank/DDBJ whole genome shotgun (WGS) entry which is preliminary data.</text>
</comment>
<gene>
    <name evidence="2" type="ORF">B1B_15509</name>
</gene>
<dbReference type="Pfam" id="PF09821">
    <property type="entry name" value="AAA_assoc_C"/>
    <property type="match status" value="1"/>
</dbReference>
<organism evidence="2">
    <name type="scientific">mine drainage metagenome</name>
    <dbReference type="NCBI Taxonomy" id="410659"/>
    <lineage>
        <taxon>unclassified sequences</taxon>
        <taxon>metagenomes</taxon>
        <taxon>ecological metagenomes</taxon>
    </lineage>
</organism>
<dbReference type="EMBL" id="AUZY01010320">
    <property type="protein sequence ID" value="EQD39163.1"/>
    <property type="molecule type" value="Genomic_DNA"/>
</dbReference>
<name>T0Z1P1_9ZZZZ</name>
<dbReference type="GO" id="GO:0005524">
    <property type="term" value="F:ATP binding"/>
    <property type="evidence" value="ECO:0007669"/>
    <property type="project" value="UniProtKB-KW"/>
</dbReference>
<evidence type="ECO:0000256" key="1">
    <source>
        <dbReference type="SAM" id="MobiDB-lite"/>
    </source>
</evidence>
<feature type="compositionally biased region" description="Low complexity" evidence="1">
    <location>
        <begin position="156"/>
        <end position="173"/>
    </location>
</feature>
<proteinExistence type="predicted"/>
<accession>T0Z1P1</accession>
<reference evidence="2" key="1">
    <citation type="submission" date="2013-08" db="EMBL/GenBank/DDBJ databases">
        <authorList>
            <person name="Mendez C."/>
            <person name="Richter M."/>
            <person name="Ferrer M."/>
            <person name="Sanchez J."/>
        </authorList>
    </citation>
    <scope>NUCLEOTIDE SEQUENCE</scope>
</reference>
<reference evidence="2" key="2">
    <citation type="journal article" date="2014" name="ISME J.">
        <title>Microbial stratification in low pH oxic and suboxic macroscopic growths along an acid mine drainage.</title>
        <authorList>
            <person name="Mendez-Garcia C."/>
            <person name="Mesa V."/>
            <person name="Sprenger R.R."/>
            <person name="Richter M."/>
            <person name="Diez M.S."/>
            <person name="Solano J."/>
            <person name="Bargiela R."/>
            <person name="Golyshina O.V."/>
            <person name="Manteca A."/>
            <person name="Ramos J.L."/>
            <person name="Gallego J.R."/>
            <person name="Llorente I."/>
            <person name="Martins Dos Santos V.A."/>
            <person name="Jensen O.N."/>
            <person name="Pelaez A.I."/>
            <person name="Sanchez J."/>
            <person name="Ferrer M."/>
        </authorList>
    </citation>
    <scope>NUCLEOTIDE SEQUENCE</scope>
</reference>
<feature type="compositionally biased region" description="Polar residues" evidence="1">
    <location>
        <begin position="175"/>
        <end position="199"/>
    </location>
</feature>
<keyword evidence="2" id="KW-0547">Nucleotide-binding</keyword>
<evidence type="ECO:0000313" key="2">
    <source>
        <dbReference type="EMBL" id="EQD39163.1"/>
    </source>
</evidence>
<protein>
    <submittedName>
        <fullName evidence="2">ABC transporter ATP-binding protein</fullName>
    </submittedName>
</protein>